<dbReference type="InterPro" id="IPR052532">
    <property type="entry name" value="SUA5_domain"/>
</dbReference>
<dbReference type="Gene3D" id="3.90.870.10">
    <property type="entry name" value="DHBP synthase"/>
    <property type="match status" value="1"/>
</dbReference>
<protein>
    <submittedName>
        <fullName evidence="2">Sua5/YciO/YrdC/YwlC family protein</fullName>
    </submittedName>
</protein>
<accession>A0A0B4XIE2</accession>
<dbReference type="PANTHER" id="PTHR42828:SF3">
    <property type="entry name" value="THREONYLCARBAMOYL-AMP SYNTHASE"/>
    <property type="match status" value="1"/>
</dbReference>
<dbReference type="InterPro" id="IPR017945">
    <property type="entry name" value="DHBP_synth_RibB-like_a/b_dom"/>
</dbReference>
<dbReference type="GO" id="GO:0003725">
    <property type="term" value="F:double-stranded RNA binding"/>
    <property type="evidence" value="ECO:0007669"/>
    <property type="project" value="InterPro"/>
</dbReference>
<dbReference type="HOGENOM" id="CLU_031397_3_0_6"/>
<dbReference type="Pfam" id="PF01300">
    <property type="entry name" value="Sua5_yciO_yrdC"/>
    <property type="match status" value="1"/>
</dbReference>
<keyword evidence="3" id="KW-1185">Reference proteome</keyword>
<dbReference type="RefSeq" id="WP_008735724.1">
    <property type="nucleotide sequence ID" value="NZ_CP004387.1"/>
</dbReference>
<dbReference type="STRING" id="391936.S7S_07715"/>
<dbReference type="PROSITE" id="PS51163">
    <property type="entry name" value="YRDC"/>
    <property type="match status" value="1"/>
</dbReference>
<dbReference type="PANTHER" id="PTHR42828">
    <property type="entry name" value="DHBP SYNTHASE RIBB-LIKE ALPHA/BETA DOMAIN-CONTAINING PROTEIN"/>
    <property type="match status" value="1"/>
</dbReference>
<gene>
    <name evidence="2" type="ORF">S7S_07715</name>
</gene>
<dbReference type="KEGG" id="apac:S7S_07715"/>
<sequence>MTRVLHVHPVTPQPRLLREAVEVLRGGGLIAYPTDTTYALGCGIGEKAALERLIRLRRLDDKHQFTLLCADLSVLALYAKVENPDYRLLKAHTPGPYTWILRGTHEVPRRLMHPKKRTIGIRVPEHAICQGLLAEHGEPIMTSTLLLPGEEFPLTDPLDVRNVLEGQVDLIIDGGFGGVTETTVISLVDGDGPEVVREGAGALDSIF</sequence>
<dbReference type="Proteomes" id="UP000006764">
    <property type="component" value="Chromosome"/>
</dbReference>
<dbReference type="OrthoDB" id="9781656at2"/>
<dbReference type="SUPFAM" id="SSF55821">
    <property type="entry name" value="YrdC/RibB"/>
    <property type="match status" value="1"/>
</dbReference>
<dbReference type="AlphaFoldDB" id="A0A0B4XIE2"/>
<proteinExistence type="predicted"/>
<evidence type="ECO:0000313" key="3">
    <source>
        <dbReference type="Proteomes" id="UP000006764"/>
    </source>
</evidence>
<evidence type="ECO:0000313" key="2">
    <source>
        <dbReference type="EMBL" id="AJD47959.1"/>
    </source>
</evidence>
<feature type="domain" description="YrdC-like" evidence="1">
    <location>
        <begin position="14"/>
        <end position="201"/>
    </location>
</feature>
<dbReference type="NCBIfam" id="TIGR00057">
    <property type="entry name" value="L-threonylcarbamoyladenylate synthase"/>
    <property type="match status" value="1"/>
</dbReference>
<evidence type="ECO:0000259" key="1">
    <source>
        <dbReference type="PROSITE" id="PS51163"/>
    </source>
</evidence>
<organism evidence="2 3">
    <name type="scientific">Isoalcanivorax pacificus W11-5</name>
    <dbReference type="NCBI Taxonomy" id="391936"/>
    <lineage>
        <taxon>Bacteria</taxon>
        <taxon>Pseudomonadati</taxon>
        <taxon>Pseudomonadota</taxon>
        <taxon>Gammaproteobacteria</taxon>
        <taxon>Oceanospirillales</taxon>
        <taxon>Alcanivoracaceae</taxon>
        <taxon>Isoalcanivorax</taxon>
    </lineage>
</organism>
<dbReference type="InterPro" id="IPR006070">
    <property type="entry name" value="Sua5-like_dom"/>
</dbReference>
<reference evidence="2 3" key="1">
    <citation type="journal article" date="2012" name="J. Bacteriol.">
        <title>Genome sequence of an alkane-degrading bacterium, Alcanivorax pacificus type strain W11-5, isolated from deep sea sediment.</title>
        <authorList>
            <person name="Lai Q."/>
            <person name="Shao Z."/>
        </authorList>
    </citation>
    <scope>NUCLEOTIDE SEQUENCE [LARGE SCALE GENOMIC DNA]</scope>
    <source>
        <strain evidence="2 3">W11-5</strain>
    </source>
</reference>
<name>A0A0B4XIE2_9GAMM</name>
<dbReference type="EMBL" id="CP004387">
    <property type="protein sequence ID" value="AJD47959.1"/>
    <property type="molecule type" value="Genomic_DNA"/>
</dbReference>